<dbReference type="EMBL" id="CP011371">
    <property type="protein sequence ID" value="AKJ27802.1"/>
    <property type="molecule type" value="Genomic_DNA"/>
</dbReference>
<reference evidence="2 3" key="1">
    <citation type="submission" date="2015-05" db="EMBL/GenBank/DDBJ databases">
        <authorList>
            <person name="Tang B."/>
            <person name="Yu Y."/>
        </authorList>
    </citation>
    <scope>NUCLEOTIDE SEQUENCE [LARGE SCALE GENOMIC DNA]</scope>
    <source>
        <strain evidence="2 3">DSM 7029</strain>
    </source>
</reference>
<evidence type="ECO:0000313" key="3">
    <source>
        <dbReference type="Proteomes" id="UP000035352"/>
    </source>
</evidence>
<accession>A0A0G3BEU0</accession>
<keyword evidence="1" id="KW-0732">Signal</keyword>
<dbReference type="STRING" id="413882.AAW51_1111"/>
<feature type="chain" id="PRO_5002551507" evidence="1">
    <location>
        <begin position="22"/>
        <end position="352"/>
    </location>
</feature>
<evidence type="ECO:0000313" key="2">
    <source>
        <dbReference type="EMBL" id="AKJ27802.1"/>
    </source>
</evidence>
<dbReference type="NCBIfam" id="TIGR02122">
    <property type="entry name" value="TRAP_TAXI"/>
    <property type="match status" value="1"/>
</dbReference>
<dbReference type="PANTHER" id="PTHR42941:SF1">
    <property type="entry name" value="SLL1037 PROTEIN"/>
    <property type="match status" value="1"/>
</dbReference>
<keyword evidence="3" id="KW-1185">Reference proteome</keyword>
<name>A0A0G3BEU0_9BURK</name>
<feature type="signal peptide" evidence="1">
    <location>
        <begin position="1"/>
        <end position="21"/>
    </location>
</feature>
<dbReference type="KEGG" id="pbh:AAW51_1111"/>
<dbReference type="PATRIC" id="fig|413882.6.peg.1171"/>
<protein>
    <submittedName>
        <fullName evidence="2">C4-dicarboxylate ABC transporter substrate-binding protein</fullName>
    </submittedName>
</protein>
<dbReference type="RefSeq" id="WP_047193806.1">
    <property type="nucleotide sequence ID" value="NZ_CP011371.1"/>
</dbReference>
<proteinExistence type="predicted"/>
<dbReference type="AlphaFoldDB" id="A0A0G3BEU0"/>
<gene>
    <name evidence="2" type="ORF">AAW51_1111</name>
</gene>
<dbReference type="PANTHER" id="PTHR42941">
    <property type="entry name" value="SLL1037 PROTEIN"/>
    <property type="match status" value="1"/>
</dbReference>
<dbReference type="Pfam" id="PF16868">
    <property type="entry name" value="NMT1_3"/>
    <property type="match status" value="1"/>
</dbReference>
<dbReference type="Gene3D" id="3.40.190.10">
    <property type="entry name" value="Periplasmic binding protein-like II"/>
    <property type="match status" value="2"/>
</dbReference>
<organism evidence="2 3">
    <name type="scientific">Caldimonas brevitalea</name>
    <dbReference type="NCBI Taxonomy" id="413882"/>
    <lineage>
        <taxon>Bacteria</taxon>
        <taxon>Pseudomonadati</taxon>
        <taxon>Pseudomonadota</taxon>
        <taxon>Betaproteobacteria</taxon>
        <taxon>Burkholderiales</taxon>
        <taxon>Sphaerotilaceae</taxon>
        <taxon>Caldimonas</taxon>
    </lineage>
</organism>
<dbReference type="Proteomes" id="UP000035352">
    <property type="component" value="Chromosome"/>
</dbReference>
<sequence>MIKSALMTLVLGVCTTLAAHAAPDRLVAGPERGTYVQVARDLSKLVAKPAGIDLDVAPSKGSTENVRRLRAEQGVRLAMVQSDVYQAFVNEAKAGDADAAQLIKPLRVVLPLYDEEIYFVTRADSPLTYIHEIKDKRINLGPVGSGTALTATTLYRLMFGTPIADRNMSFLSNEEALLKLATDRSIDVAVVVAGQPAKLFADMKQEARQYVKLLKLDPQASESQAATSIYNHSAIRSASYPNWLQDDVATLSTKALLVTYNYRTPDLQQLLTRFALSMCRNFDQLRAEGHAKWQEVSLTLPPLGAGWSYYGPTERILGNCSALQSSPKLDGAPARTAASCPQDKVVLGLCRR</sequence>
<evidence type="ECO:0000256" key="1">
    <source>
        <dbReference type="SAM" id="SignalP"/>
    </source>
</evidence>
<dbReference type="OrthoDB" id="9776669at2"/>
<dbReference type="SUPFAM" id="SSF53850">
    <property type="entry name" value="Periplasmic binding protein-like II"/>
    <property type="match status" value="1"/>
</dbReference>
<dbReference type="InterPro" id="IPR011852">
    <property type="entry name" value="TRAP_TAXI"/>
</dbReference>